<dbReference type="EMBL" id="CP001687">
    <property type="protein sequence ID" value="ACV11367.1"/>
    <property type="molecule type" value="Genomic_DNA"/>
</dbReference>
<feature type="transmembrane region" description="Helical" evidence="2">
    <location>
        <begin position="97"/>
        <end position="116"/>
    </location>
</feature>
<dbReference type="GeneID" id="8383466"/>
<keyword evidence="4" id="KW-1185">Reference proteome</keyword>
<keyword evidence="2" id="KW-0472">Membrane</keyword>
<dbReference type="RefSeq" id="WP_015788942.1">
    <property type="nucleotide sequence ID" value="NC_013158.1"/>
</dbReference>
<evidence type="ECO:0000256" key="2">
    <source>
        <dbReference type="SAM" id="Phobius"/>
    </source>
</evidence>
<evidence type="ECO:0000256" key="1">
    <source>
        <dbReference type="SAM" id="MobiDB-lite"/>
    </source>
</evidence>
<dbReference type="KEGG" id="hut:Huta_1191"/>
<protein>
    <submittedName>
        <fullName evidence="3">Uncharacterized protein</fullName>
    </submittedName>
</protein>
<dbReference type="HOGENOM" id="CLU_1745522_0_0_2"/>
<feature type="transmembrane region" description="Helical" evidence="2">
    <location>
        <begin position="46"/>
        <end position="66"/>
    </location>
</feature>
<keyword evidence="2" id="KW-0812">Transmembrane</keyword>
<reference evidence="3 4" key="1">
    <citation type="journal article" date="2009" name="Stand. Genomic Sci.">
        <title>Complete genome sequence of Halorhabdus utahensis type strain (AX-2).</title>
        <authorList>
            <person name="Anderson I."/>
            <person name="Tindall B.J."/>
            <person name="Pomrenke H."/>
            <person name="Goker M."/>
            <person name="Lapidus A."/>
            <person name="Nolan M."/>
            <person name="Copeland A."/>
            <person name="Glavina Del Rio T."/>
            <person name="Chen F."/>
            <person name="Tice H."/>
            <person name="Cheng J.F."/>
            <person name="Lucas S."/>
            <person name="Chertkov O."/>
            <person name="Bruce D."/>
            <person name="Brettin T."/>
            <person name="Detter J.C."/>
            <person name="Han C."/>
            <person name="Goodwin L."/>
            <person name="Land M."/>
            <person name="Hauser L."/>
            <person name="Chang Y.J."/>
            <person name="Jeffries C.D."/>
            <person name="Pitluck S."/>
            <person name="Pati A."/>
            <person name="Mavromatis K."/>
            <person name="Ivanova N."/>
            <person name="Ovchinnikova G."/>
            <person name="Chen A."/>
            <person name="Palaniappan K."/>
            <person name="Chain P."/>
            <person name="Rohde M."/>
            <person name="Bristow J."/>
            <person name="Eisen J.A."/>
            <person name="Markowitz V."/>
            <person name="Hugenholtz P."/>
            <person name="Kyrpides N.C."/>
            <person name="Klenk H.P."/>
        </authorList>
    </citation>
    <scope>NUCLEOTIDE SEQUENCE [LARGE SCALE GENOMIC DNA]</scope>
    <source>
        <strain evidence="4">DSM 12940 / JCM 11049 / AX-2</strain>
    </source>
</reference>
<accession>C7NMQ4</accession>
<gene>
    <name evidence="3" type="ordered locus">Huta_1191</name>
</gene>
<dbReference type="STRING" id="519442.Huta_1191"/>
<evidence type="ECO:0000313" key="3">
    <source>
        <dbReference type="EMBL" id="ACV11367.1"/>
    </source>
</evidence>
<feature type="region of interest" description="Disordered" evidence="1">
    <location>
        <begin position="69"/>
        <end position="88"/>
    </location>
</feature>
<organism evidence="3 4">
    <name type="scientific">Halorhabdus utahensis (strain DSM 12940 / JCM 11049 / AX-2)</name>
    <dbReference type="NCBI Taxonomy" id="519442"/>
    <lineage>
        <taxon>Archaea</taxon>
        <taxon>Methanobacteriati</taxon>
        <taxon>Methanobacteriota</taxon>
        <taxon>Stenosarchaea group</taxon>
        <taxon>Halobacteria</taxon>
        <taxon>Halobacteriales</taxon>
        <taxon>Haloarculaceae</taxon>
        <taxon>Halorhabdus</taxon>
    </lineage>
</organism>
<feature type="transmembrane region" description="Helical" evidence="2">
    <location>
        <begin position="122"/>
        <end position="143"/>
    </location>
</feature>
<evidence type="ECO:0000313" key="4">
    <source>
        <dbReference type="Proteomes" id="UP000002071"/>
    </source>
</evidence>
<feature type="transmembrane region" description="Helical" evidence="2">
    <location>
        <begin position="12"/>
        <end position="34"/>
    </location>
</feature>
<dbReference type="Proteomes" id="UP000002071">
    <property type="component" value="Chromosome"/>
</dbReference>
<keyword evidence="2" id="KW-1133">Transmembrane helix</keyword>
<sequence length="149" mass="15623">MSDERRQREPILALVGYWLIPTVLLGVGLWGGGIRPAILDLSGLSIGPAASIGILGIMAGGVFSLVPSPEPASEGRTPIEDEEATPEEMDGATGSRWLAMGMIVVTVIALLAGAIASATGAFNTYAVLFWICVPYGVGIVSLYEHLWAR</sequence>
<name>C7NMQ4_HALUD</name>
<dbReference type="AlphaFoldDB" id="C7NMQ4"/>
<proteinExistence type="predicted"/>